<evidence type="ECO:0000259" key="6">
    <source>
        <dbReference type="SMART" id="SM01043"/>
    </source>
</evidence>
<dbReference type="InterPro" id="IPR011990">
    <property type="entry name" value="TPR-like_helical_dom_sf"/>
</dbReference>
<dbReference type="SUPFAM" id="SSF52540">
    <property type="entry name" value="P-loop containing nucleoside triphosphate hydrolases"/>
    <property type="match status" value="1"/>
</dbReference>
<evidence type="ECO:0000313" key="8">
    <source>
        <dbReference type="Proteomes" id="UP000316639"/>
    </source>
</evidence>
<gene>
    <name evidence="7" type="ORF">FKR81_25885</name>
</gene>
<accession>A0A563EQW1</accession>
<feature type="domain" description="OmpR/PhoB-type" evidence="5">
    <location>
        <begin position="17"/>
        <end position="89"/>
    </location>
</feature>
<dbReference type="OrthoDB" id="7628974at2"/>
<dbReference type="GO" id="GO:0006355">
    <property type="term" value="P:regulation of DNA-templated transcription"/>
    <property type="evidence" value="ECO:0007669"/>
    <property type="project" value="InterPro"/>
</dbReference>
<proteinExistence type="inferred from homology"/>
<dbReference type="SMART" id="SM00862">
    <property type="entry name" value="Trans_reg_C"/>
    <property type="match status" value="1"/>
</dbReference>
<dbReference type="Gene3D" id="1.10.10.10">
    <property type="entry name" value="Winged helix-like DNA-binding domain superfamily/Winged helix DNA-binding domain"/>
    <property type="match status" value="1"/>
</dbReference>
<keyword evidence="8" id="KW-1185">Reference proteome</keyword>
<keyword evidence="2" id="KW-0805">Transcription regulation</keyword>
<dbReference type="PANTHER" id="PTHR35807:SF1">
    <property type="entry name" value="TRANSCRIPTIONAL REGULATOR REDD"/>
    <property type="match status" value="1"/>
</dbReference>
<sequence>MSPTYRILGPVTVLGPAGPVRPAGQKQASVLAALLLSPNRVVPEDRLIDLTWGEQAPRSARGRLQVHVSDLRKLLGADVITRSSSGYAIEVGPGARDLDVFDAVVADARGLTGAAAVARLHEALELWTGTPLDGVSDELAELERPALVERRLAVVEELHELRIAEGQPAETVADLRKLVDEHPYRERLRAALMLALHRCGRAAEALEVYAQGHELLVSELGIEPGPALRDVQLRILRGEDQAPVTTVRPAELPLAARGFAGRANELAALDSGDDGVWVITGTAGVGKTALAVRWAHDARDRYPDGQLYVNLRGFDADDEPLSPTAALAQLLRALGASPSETDDQSGLFRSLLADRKALVVLDNARDAAQVLPLLPSTGRVLVTSRHRLGDLVARTGARSLALTQLPGHDSHALLTSALGADRVAAEPAAAAELAEVCGHHPLALRIAAANVGASIAATVAELRGDPLLALDGAELGAVATAFSLSYQALPADQQRLFRVLGIVPGPDFTPHAASALLDVGTGVATRLLRGLAAANLVEAHAPGRYRFHDLVRRYAEELGDEAEAWDRLFASYLAITDAAVAHLAKRIVTLPRDDQPGPSPVEFAGSAEAVAWLDVEAPNLVAALRRAAVSGPRPQVWYLADAVRRFFHDHGRRAEWLELTPVLLRAARRHEAPAAEALLHLTMGGAAFREGRHKDGIAHTTEAARASRACGWRECEASAVANLGSMLDWSGRLTEAVEHSRRAVELFRELGNPSGESHAMNSVSCHYRQLGRLAEARECLDESVALCRKESLSFWEAANLADLGSVLLALGDHQYAEHTLHLALELFRELGSRFGEATALNGLSAVHLARDDHDAARQAATEALECARQDGDQQAEAVALIRLGRATSGRQHLVRALEIAKRSGLRGLEAEASAALAHVLAVAHPTTARSHATTALAVARAGGFRLLEAEALLAVAAAESPEQAGHAVREALRIWHDTGHVTGAARATRALEDLTARS</sequence>
<comment type="caution">
    <text evidence="7">The sequence shown here is derived from an EMBL/GenBank/DDBJ whole genome shotgun (WGS) entry which is preliminary data.</text>
</comment>
<dbReference type="GO" id="GO:0043531">
    <property type="term" value="F:ADP binding"/>
    <property type="evidence" value="ECO:0007669"/>
    <property type="project" value="InterPro"/>
</dbReference>
<dbReference type="SUPFAM" id="SSF46894">
    <property type="entry name" value="C-terminal effector domain of the bipartite response regulators"/>
    <property type="match status" value="1"/>
</dbReference>
<dbReference type="PRINTS" id="PR00364">
    <property type="entry name" value="DISEASERSIST"/>
</dbReference>
<keyword evidence="3" id="KW-0238">DNA-binding</keyword>
<reference evidence="7 8" key="1">
    <citation type="submission" date="2019-07" db="EMBL/GenBank/DDBJ databases">
        <title>Lentzea xizangensis sp. nov., isolated from Qinghai-Tibetan Plateau Soils.</title>
        <authorList>
            <person name="Huang J."/>
        </authorList>
    </citation>
    <scope>NUCLEOTIDE SEQUENCE [LARGE SCALE GENOMIC DNA]</scope>
    <source>
        <strain evidence="7 8">FXJ1.1311</strain>
    </source>
</reference>
<dbReference type="InterPro" id="IPR027417">
    <property type="entry name" value="P-loop_NTPase"/>
</dbReference>
<dbReference type="Gene3D" id="1.25.40.10">
    <property type="entry name" value="Tetratricopeptide repeat domain"/>
    <property type="match status" value="3"/>
</dbReference>
<evidence type="ECO:0000256" key="1">
    <source>
        <dbReference type="ARBA" id="ARBA00005820"/>
    </source>
</evidence>
<dbReference type="InterPro" id="IPR001867">
    <property type="entry name" value="OmpR/PhoB-type_DNA-bd"/>
</dbReference>
<dbReference type="InterPro" id="IPR005158">
    <property type="entry name" value="BTAD"/>
</dbReference>
<evidence type="ECO:0000259" key="5">
    <source>
        <dbReference type="SMART" id="SM00862"/>
    </source>
</evidence>
<dbReference type="InterPro" id="IPR051677">
    <property type="entry name" value="AfsR-DnrI-RedD_regulator"/>
</dbReference>
<dbReference type="InterPro" id="IPR016032">
    <property type="entry name" value="Sig_transdc_resp-reg_C-effctor"/>
</dbReference>
<evidence type="ECO:0000256" key="4">
    <source>
        <dbReference type="ARBA" id="ARBA00023163"/>
    </source>
</evidence>
<keyword evidence="4" id="KW-0804">Transcription</keyword>
<dbReference type="Gene3D" id="3.40.50.300">
    <property type="entry name" value="P-loop containing nucleotide triphosphate hydrolases"/>
    <property type="match status" value="1"/>
</dbReference>
<evidence type="ECO:0000256" key="2">
    <source>
        <dbReference type="ARBA" id="ARBA00023015"/>
    </source>
</evidence>
<dbReference type="GO" id="GO:0003677">
    <property type="term" value="F:DNA binding"/>
    <property type="evidence" value="ECO:0007669"/>
    <property type="project" value="UniProtKB-KW"/>
</dbReference>
<organism evidence="7 8">
    <name type="scientific">Lentzea tibetensis</name>
    <dbReference type="NCBI Taxonomy" id="2591470"/>
    <lineage>
        <taxon>Bacteria</taxon>
        <taxon>Bacillati</taxon>
        <taxon>Actinomycetota</taxon>
        <taxon>Actinomycetes</taxon>
        <taxon>Pseudonocardiales</taxon>
        <taxon>Pseudonocardiaceae</taxon>
        <taxon>Lentzea</taxon>
    </lineage>
</organism>
<dbReference type="InterPro" id="IPR019734">
    <property type="entry name" value="TPR_rpt"/>
</dbReference>
<dbReference type="AlphaFoldDB" id="A0A563EQW1"/>
<evidence type="ECO:0000256" key="3">
    <source>
        <dbReference type="ARBA" id="ARBA00023125"/>
    </source>
</evidence>
<evidence type="ECO:0000313" key="7">
    <source>
        <dbReference type="EMBL" id="TWP49167.1"/>
    </source>
</evidence>
<feature type="domain" description="Bacterial transcriptional activator" evidence="6">
    <location>
        <begin position="96"/>
        <end position="236"/>
    </location>
</feature>
<dbReference type="EMBL" id="VOBR01000017">
    <property type="protein sequence ID" value="TWP49167.1"/>
    <property type="molecule type" value="Genomic_DNA"/>
</dbReference>
<protein>
    <submittedName>
        <fullName evidence="7">Tetratricopeptide repeat protein</fullName>
    </submittedName>
</protein>
<dbReference type="SUPFAM" id="SSF48452">
    <property type="entry name" value="TPR-like"/>
    <property type="match status" value="3"/>
</dbReference>
<dbReference type="Pfam" id="PF03704">
    <property type="entry name" value="BTAD"/>
    <property type="match status" value="1"/>
</dbReference>
<dbReference type="Pfam" id="PF00486">
    <property type="entry name" value="Trans_reg_C"/>
    <property type="match status" value="1"/>
</dbReference>
<dbReference type="Pfam" id="PF13424">
    <property type="entry name" value="TPR_12"/>
    <property type="match status" value="2"/>
</dbReference>
<dbReference type="Proteomes" id="UP000316639">
    <property type="component" value="Unassembled WGS sequence"/>
</dbReference>
<dbReference type="GO" id="GO:0000160">
    <property type="term" value="P:phosphorelay signal transduction system"/>
    <property type="evidence" value="ECO:0007669"/>
    <property type="project" value="InterPro"/>
</dbReference>
<dbReference type="CDD" id="cd15831">
    <property type="entry name" value="BTAD"/>
    <property type="match status" value="1"/>
</dbReference>
<dbReference type="SMART" id="SM00028">
    <property type="entry name" value="TPR"/>
    <property type="match status" value="5"/>
</dbReference>
<comment type="similarity">
    <text evidence="1">Belongs to the AfsR/DnrI/RedD regulatory family.</text>
</comment>
<name>A0A563EQW1_9PSEU</name>
<dbReference type="PANTHER" id="PTHR35807">
    <property type="entry name" value="TRANSCRIPTIONAL REGULATOR REDD-RELATED"/>
    <property type="match status" value="1"/>
</dbReference>
<dbReference type="SMART" id="SM01043">
    <property type="entry name" value="BTAD"/>
    <property type="match status" value="1"/>
</dbReference>
<dbReference type="InterPro" id="IPR036388">
    <property type="entry name" value="WH-like_DNA-bd_sf"/>
</dbReference>